<dbReference type="HOGENOM" id="CLU_114404_0_0_9"/>
<feature type="coiled-coil region" evidence="1">
    <location>
        <begin position="30"/>
        <end position="57"/>
    </location>
</feature>
<organism evidence="2 3">
    <name type="scientific">Lachnoclostridium phytofermentans (strain ATCC 700394 / DSM 18823 / ISDg)</name>
    <name type="common">Clostridium phytofermentans</name>
    <dbReference type="NCBI Taxonomy" id="357809"/>
    <lineage>
        <taxon>Bacteria</taxon>
        <taxon>Bacillati</taxon>
        <taxon>Bacillota</taxon>
        <taxon>Clostridia</taxon>
        <taxon>Lachnospirales</taxon>
        <taxon>Lachnospiraceae</taxon>
    </lineage>
</organism>
<accession>A9KHU9</accession>
<gene>
    <name evidence="2" type="ordered locus">Cphy_3443</name>
</gene>
<protein>
    <recommendedName>
        <fullName evidence="4">ATPase</fullName>
    </recommendedName>
</protein>
<dbReference type="eggNOG" id="COG1390">
    <property type="taxonomic scope" value="Bacteria"/>
</dbReference>
<dbReference type="Proteomes" id="UP000000370">
    <property type="component" value="Chromosome"/>
</dbReference>
<dbReference type="RefSeq" id="WP_012201444.1">
    <property type="nucleotide sequence ID" value="NC_010001.1"/>
</dbReference>
<evidence type="ECO:0000313" key="3">
    <source>
        <dbReference type="Proteomes" id="UP000000370"/>
    </source>
</evidence>
<reference evidence="3" key="1">
    <citation type="submission" date="2007-11" db="EMBL/GenBank/DDBJ databases">
        <title>Complete genome sequence of Clostridium phytofermentans ISDg.</title>
        <authorList>
            <person name="Leschine S.B."/>
            <person name="Warnick T.A."/>
            <person name="Blanchard J.L."/>
            <person name="Schnell D.J."/>
            <person name="Petit E.L."/>
            <person name="LaTouf W.G."/>
            <person name="Copeland A."/>
            <person name="Lucas S."/>
            <person name="Lapidus A."/>
            <person name="Barry K."/>
            <person name="Glavina del Rio T."/>
            <person name="Dalin E."/>
            <person name="Tice H."/>
            <person name="Pitluck S."/>
            <person name="Kiss H."/>
            <person name="Brettin T."/>
            <person name="Bruce D."/>
            <person name="Detter J.C."/>
            <person name="Han C."/>
            <person name="Kuske C."/>
            <person name="Schmutz J."/>
            <person name="Larimer F."/>
            <person name="Land M."/>
            <person name="Hauser L."/>
            <person name="Kyrpides N."/>
            <person name="Kim E.A."/>
            <person name="Richardson P."/>
        </authorList>
    </citation>
    <scope>NUCLEOTIDE SEQUENCE [LARGE SCALE GENOMIC DNA]</scope>
    <source>
        <strain evidence="3">ATCC 700394 / DSM 18823 / ISDg</strain>
    </source>
</reference>
<sequence>MNIKEKAEHFYNMAVDNATAQNTAMVEEYRLLLEKELEQHKKEVRRKADNYLKEEMERLVREKNTALALKTLEIRHLYKDRATEITEGLFSKVKINLFEFMKTKEYVELLKKQIKEAKDFAKDHSVTVYLNSTDADKAAMLREELNITIEINTTDFWGGTRAVIPDKNVVINESFLSKWEEAKESFALKGGSFHE</sequence>
<evidence type="ECO:0000256" key="1">
    <source>
        <dbReference type="SAM" id="Coils"/>
    </source>
</evidence>
<dbReference type="SUPFAM" id="SSF160527">
    <property type="entry name" value="V-type ATPase subunit E-like"/>
    <property type="match status" value="1"/>
</dbReference>
<dbReference type="InterPro" id="IPR038495">
    <property type="entry name" value="ATPase_E_C"/>
</dbReference>
<dbReference type="OrthoDB" id="1768593at2"/>
<evidence type="ECO:0000313" key="2">
    <source>
        <dbReference type="EMBL" id="ABX43796.1"/>
    </source>
</evidence>
<dbReference type="KEGG" id="cpy:Cphy_3443"/>
<keyword evidence="1" id="KW-0175">Coiled coil</keyword>
<evidence type="ECO:0008006" key="4">
    <source>
        <dbReference type="Google" id="ProtNLM"/>
    </source>
</evidence>
<dbReference type="EMBL" id="CP000885">
    <property type="protein sequence ID" value="ABX43796.1"/>
    <property type="molecule type" value="Genomic_DNA"/>
</dbReference>
<keyword evidence="3" id="KW-1185">Reference proteome</keyword>
<dbReference type="Gene3D" id="3.30.2320.30">
    <property type="entry name" value="ATP synthase, E subunit, C-terminal"/>
    <property type="match status" value="1"/>
</dbReference>
<dbReference type="STRING" id="357809.Cphy_3443"/>
<dbReference type="AlphaFoldDB" id="A9KHU9"/>
<name>A9KHU9_LACP7</name>
<proteinExistence type="predicted"/>